<keyword evidence="3" id="KW-1185">Reference proteome</keyword>
<evidence type="ECO:0000313" key="3">
    <source>
        <dbReference type="Proteomes" id="UP000714275"/>
    </source>
</evidence>
<gene>
    <name evidence="2" type="ORF">EV702DRAFT_607746</name>
</gene>
<dbReference type="Proteomes" id="UP000714275">
    <property type="component" value="Unassembled WGS sequence"/>
</dbReference>
<dbReference type="InterPro" id="IPR001810">
    <property type="entry name" value="F-box_dom"/>
</dbReference>
<name>A0A9P7A3M6_9AGAM</name>
<sequence>MASPLYIEDILQLIIAQLASDSDKQSLARLAQTCKAFSDPCLDSLWHTMDSFSPFIPLLPRSAHSALRGERGVLYHCATLKSHWSTLTRRLNILCRAGVHIKRPGEWESFDKYARRVQAYSQTTLDENHIAVDNYYLQHAYQRISTMRQKHLFPNLRDLVWLILDSHSLESWSLPSSLQSLTIFQPPFTGLDDVLRQVVHDVPDLETLEIIFDLPHSALYTTLDPLPFNRLKSITLVFLES</sequence>
<dbReference type="EMBL" id="JABBWD010000005">
    <property type="protein sequence ID" value="KAG1781808.1"/>
    <property type="molecule type" value="Genomic_DNA"/>
</dbReference>
<reference evidence="2" key="1">
    <citation type="journal article" date="2020" name="New Phytol.">
        <title>Comparative genomics reveals dynamic genome evolution in host specialist ectomycorrhizal fungi.</title>
        <authorList>
            <person name="Lofgren L.A."/>
            <person name="Nguyen N.H."/>
            <person name="Vilgalys R."/>
            <person name="Ruytinx J."/>
            <person name="Liao H.L."/>
            <person name="Branco S."/>
            <person name="Kuo A."/>
            <person name="LaButti K."/>
            <person name="Lipzen A."/>
            <person name="Andreopoulos W."/>
            <person name="Pangilinan J."/>
            <person name="Riley R."/>
            <person name="Hundley H."/>
            <person name="Na H."/>
            <person name="Barry K."/>
            <person name="Grigoriev I.V."/>
            <person name="Stajich J.E."/>
            <person name="Kennedy P.G."/>
        </authorList>
    </citation>
    <scope>NUCLEOTIDE SEQUENCE</scope>
    <source>
        <strain evidence="2">DOB743</strain>
    </source>
</reference>
<evidence type="ECO:0000313" key="2">
    <source>
        <dbReference type="EMBL" id="KAG1781808.1"/>
    </source>
</evidence>
<protein>
    <recommendedName>
        <fullName evidence="1">F-box domain-containing protein</fullName>
    </recommendedName>
</protein>
<dbReference type="AlphaFoldDB" id="A0A9P7A3M6"/>
<evidence type="ECO:0000259" key="1">
    <source>
        <dbReference type="Pfam" id="PF12937"/>
    </source>
</evidence>
<proteinExistence type="predicted"/>
<dbReference type="OrthoDB" id="3222238at2759"/>
<dbReference type="Pfam" id="PF12937">
    <property type="entry name" value="F-box-like"/>
    <property type="match status" value="1"/>
</dbReference>
<organism evidence="2 3">
    <name type="scientific">Suillus placidus</name>
    <dbReference type="NCBI Taxonomy" id="48579"/>
    <lineage>
        <taxon>Eukaryota</taxon>
        <taxon>Fungi</taxon>
        <taxon>Dikarya</taxon>
        <taxon>Basidiomycota</taxon>
        <taxon>Agaricomycotina</taxon>
        <taxon>Agaricomycetes</taxon>
        <taxon>Agaricomycetidae</taxon>
        <taxon>Boletales</taxon>
        <taxon>Suillineae</taxon>
        <taxon>Suillaceae</taxon>
        <taxon>Suillus</taxon>
    </lineage>
</organism>
<feature type="domain" description="F-box" evidence="1">
    <location>
        <begin position="9"/>
        <end position="49"/>
    </location>
</feature>
<accession>A0A9P7A3M6</accession>
<comment type="caution">
    <text evidence="2">The sequence shown here is derived from an EMBL/GenBank/DDBJ whole genome shotgun (WGS) entry which is preliminary data.</text>
</comment>